<dbReference type="InterPro" id="IPR001791">
    <property type="entry name" value="Laminin_G"/>
</dbReference>
<keyword evidence="6" id="KW-1185">Reference proteome</keyword>
<protein>
    <submittedName>
        <fullName evidence="5">EGFLA-like protein</fullName>
    </submittedName>
</protein>
<dbReference type="SMART" id="SM00181">
    <property type="entry name" value="EGF"/>
    <property type="match status" value="4"/>
</dbReference>
<dbReference type="EMBL" id="CP111024">
    <property type="protein sequence ID" value="WAR23071.1"/>
    <property type="molecule type" value="Genomic_DNA"/>
</dbReference>
<dbReference type="PANTHER" id="PTHR15036">
    <property type="entry name" value="PIKACHURIN-LIKE PROTEIN"/>
    <property type="match status" value="1"/>
</dbReference>
<dbReference type="PROSITE" id="PS01186">
    <property type="entry name" value="EGF_2"/>
    <property type="match status" value="2"/>
</dbReference>
<evidence type="ECO:0000313" key="6">
    <source>
        <dbReference type="Proteomes" id="UP001164746"/>
    </source>
</evidence>
<reference evidence="5" key="1">
    <citation type="submission" date="2022-11" db="EMBL/GenBank/DDBJ databases">
        <title>Centuries of genome instability and evolution in soft-shell clam transmissible cancer (bioRxiv).</title>
        <authorList>
            <person name="Hart S.F.M."/>
            <person name="Yonemitsu M.A."/>
            <person name="Giersch R.M."/>
            <person name="Beal B.F."/>
            <person name="Arriagada G."/>
            <person name="Davis B.W."/>
            <person name="Ostrander E.A."/>
            <person name="Goff S.P."/>
            <person name="Metzger M.J."/>
        </authorList>
    </citation>
    <scope>NUCLEOTIDE SEQUENCE</scope>
    <source>
        <strain evidence="5">MELC-2E11</strain>
        <tissue evidence="5">Siphon/mantle</tissue>
    </source>
</reference>
<comment type="caution">
    <text evidence="2">Lacks conserved residue(s) required for the propagation of feature annotation.</text>
</comment>
<dbReference type="InterPro" id="IPR009030">
    <property type="entry name" value="Growth_fac_rcpt_cys_sf"/>
</dbReference>
<dbReference type="PROSITE" id="PS00022">
    <property type="entry name" value="EGF_1"/>
    <property type="match status" value="3"/>
</dbReference>
<feature type="domain" description="EGF-like" evidence="4">
    <location>
        <begin position="671"/>
        <end position="706"/>
    </location>
</feature>
<gene>
    <name evidence="5" type="ORF">MAR_036740</name>
</gene>
<dbReference type="CDD" id="cd00054">
    <property type="entry name" value="EGF_CA"/>
    <property type="match status" value="2"/>
</dbReference>
<accession>A0ABY7FQ85</accession>
<feature type="disulfide bond" evidence="2">
    <location>
        <begin position="696"/>
        <end position="705"/>
    </location>
</feature>
<dbReference type="PANTHER" id="PTHR15036:SF85">
    <property type="entry name" value="SP2353, ISOFORM A"/>
    <property type="match status" value="1"/>
</dbReference>
<feature type="disulfide bond" evidence="2">
    <location>
        <begin position="480"/>
        <end position="489"/>
    </location>
</feature>
<evidence type="ECO:0000256" key="2">
    <source>
        <dbReference type="PROSITE-ProRule" id="PRU00076"/>
    </source>
</evidence>
<dbReference type="InterPro" id="IPR013320">
    <property type="entry name" value="ConA-like_dom_sf"/>
</dbReference>
<evidence type="ECO:0000256" key="1">
    <source>
        <dbReference type="ARBA" id="ARBA00023157"/>
    </source>
</evidence>
<proteinExistence type="predicted"/>
<sequence>MLTSFVFSGSCEHSICEQKCRDIDHGGYACECHRGYRLEHDGITCSTVHDHTTEEHQPKILLGNEDKVKIIPLSDTNEHLVDKHHTPIHYNTVIDPIHEEVSFDRSYIHSISSLDKVVTDNSLVDNNNHIKRVPNKDIDVTINSDIKTENKEKGDALDSDQNVVIDDEKSSLESVEILTYDQTEDNLPAIETEELVSSETRKTDELKSLVPNHLPQYSSPSRESPEKKAERCDEFSCLNEGKCVDDGTDKRGKLRCDCPLGKLGEKCETDVEVRFPKFYGNSYMALPVLKTGYKQLDLLLEFRPLSLSGLLFFSAEFEDARSDFFSLTLVNGYLEFRYDCGTGVGVVRSTSRVAMDTWNTVRVSREETHASLWLNNDQPVSGSSEGSYSRLTLRLNMYLGGYDNLDLVKGKVGMTQGFTGCVEQVVVNGYKYDLRKADLVGDAQFGVNIGECSEGVCEDVVCEHSGQCRVNSADTHICLCPLGTGGENCQHIVDVHIPEFQSHSYIELPGLGRSALLFIEVEVVLKASKPDGLVLYNGYKLDRSGDFISLAIHNGYLEYRFDLGTGPAIIRSAKPIQLNKWHWVRFSRTGMEGILEVDGQVVSHGQSHGAFTQLTVTQPMYIGGHRNFDETSGAANVSRGFDGCIQKLTINKKHIPLVKHAVSGVNVESCVHPCVGQPCLNSGECMPHGDVYSCNCGIGYTGGSCHKKVSMSTESLMFSESSYLKYTKSDIAKSGVFFWSGQDIMEPNSDYVALGFKNEALEFRYNLGSGEAVISYNNSALFDGQWHHIHAQRDQQDGFLSIDGQEVVEGSSRGSYTMLNTNKILYIGGMPNTGGLTLKKFTSGFEGCIKDMTLSENFQLKLLSAADSGRDIMAIILRQNLNVCLSCLFFRAFVSRFSNNLLRRIVALSCNSYFPCLTALHIT</sequence>
<dbReference type="SMART" id="SM00282">
    <property type="entry name" value="LamG"/>
    <property type="match status" value="3"/>
</dbReference>
<dbReference type="InterPro" id="IPR000742">
    <property type="entry name" value="EGF"/>
</dbReference>
<dbReference type="CDD" id="cd00110">
    <property type="entry name" value="LamG"/>
    <property type="match status" value="3"/>
</dbReference>
<feature type="domain" description="Laminin G" evidence="3">
    <location>
        <begin position="697"/>
        <end position="887"/>
    </location>
</feature>
<feature type="disulfide bond" evidence="2">
    <location>
        <begin position="258"/>
        <end position="267"/>
    </location>
</feature>
<feature type="domain" description="Laminin G" evidence="3">
    <location>
        <begin position="495"/>
        <end position="674"/>
    </location>
</feature>
<dbReference type="PROSITE" id="PS50025">
    <property type="entry name" value="LAM_G_DOMAIN"/>
    <property type="match status" value="3"/>
</dbReference>
<organism evidence="5 6">
    <name type="scientific">Mya arenaria</name>
    <name type="common">Soft-shell clam</name>
    <dbReference type="NCBI Taxonomy" id="6604"/>
    <lineage>
        <taxon>Eukaryota</taxon>
        <taxon>Metazoa</taxon>
        <taxon>Spiralia</taxon>
        <taxon>Lophotrochozoa</taxon>
        <taxon>Mollusca</taxon>
        <taxon>Bivalvia</taxon>
        <taxon>Autobranchia</taxon>
        <taxon>Heteroconchia</taxon>
        <taxon>Euheterodonta</taxon>
        <taxon>Imparidentia</taxon>
        <taxon>Neoheterodontei</taxon>
        <taxon>Myida</taxon>
        <taxon>Myoidea</taxon>
        <taxon>Myidae</taxon>
        <taxon>Mya</taxon>
    </lineage>
</organism>
<dbReference type="InterPro" id="IPR050372">
    <property type="entry name" value="Neurexin-related_CASP"/>
</dbReference>
<feature type="domain" description="EGF-like" evidence="4">
    <location>
        <begin position="228"/>
        <end position="268"/>
    </location>
</feature>
<dbReference type="Proteomes" id="UP001164746">
    <property type="component" value="Chromosome 13"/>
</dbReference>
<dbReference type="SUPFAM" id="SSF57184">
    <property type="entry name" value="Growth factor receptor domain"/>
    <property type="match status" value="1"/>
</dbReference>
<keyword evidence="2" id="KW-0245">EGF-like domain</keyword>
<feature type="domain" description="EGF-like" evidence="4">
    <location>
        <begin position="453"/>
        <end position="490"/>
    </location>
</feature>
<evidence type="ECO:0000259" key="3">
    <source>
        <dbReference type="PROSITE" id="PS50025"/>
    </source>
</evidence>
<keyword evidence="1 2" id="KW-1015">Disulfide bond</keyword>
<dbReference type="Gene3D" id="2.60.120.200">
    <property type="match status" value="3"/>
</dbReference>
<feature type="domain" description="Laminin G" evidence="3">
    <location>
        <begin position="273"/>
        <end position="452"/>
    </location>
</feature>
<dbReference type="Pfam" id="PF00054">
    <property type="entry name" value="Laminin_G_1"/>
    <property type="match status" value="2"/>
</dbReference>
<dbReference type="Gene3D" id="2.10.25.10">
    <property type="entry name" value="Laminin"/>
    <property type="match status" value="3"/>
</dbReference>
<evidence type="ECO:0000259" key="4">
    <source>
        <dbReference type="PROSITE" id="PS50026"/>
    </source>
</evidence>
<dbReference type="SUPFAM" id="SSF49899">
    <property type="entry name" value="Concanavalin A-like lectins/glucanases"/>
    <property type="match status" value="3"/>
</dbReference>
<dbReference type="PROSITE" id="PS50026">
    <property type="entry name" value="EGF_3"/>
    <property type="match status" value="3"/>
</dbReference>
<dbReference type="Pfam" id="PF02210">
    <property type="entry name" value="Laminin_G_2"/>
    <property type="match status" value="1"/>
</dbReference>
<evidence type="ECO:0000313" key="5">
    <source>
        <dbReference type="EMBL" id="WAR23071.1"/>
    </source>
</evidence>
<name>A0ABY7FQ85_MYAAR</name>